<dbReference type="PRINTS" id="PR00121">
    <property type="entry name" value="NAKATPASE"/>
</dbReference>
<dbReference type="Gene3D" id="1.20.1110.10">
    <property type="entry name" value="Calcium-transporting ATPase, transmembrane domain"/>
    <property type="match status" value="1"/>
</dbReference>
<keyword evidence="6 13" id="KW-0547">Nucleotide-binding</keyword>
<evidence type="ECO:0000256" key="6">
    <source>
        <dbReference type="ARBA" id="ARBA00022741"/>
    </source>
</evidence>
<sequence length="1135" mass="126725">MSNQNSIVSDLDVRLHISAFSRTKGKEYFVKFLCIVFFPLLPLIFYWKPSWWAHAAFQKCSLKTATHIFVKRGEIEELVPVQIIKADGSLTNATTQNVSSSLDKTMLVEENTESRLFKFGAVRFFWNESENNFMRQVALESGHSIQEVVSGFSEGLTSSQRNQRLSRYGANTIEIEVKSYFALLIEEVLNPFYIFQIFSIVLWGIEEYFYYAGAILVITIVSITISLYKTKKQSQDLHDMVTGSSIVQRFNQDIGQWVAVDSRELVPGDLVKVEAGPVQADMLFINGTAIVNEAMLTGESAPEQKEPPTGITGFYSPEKHRRHTLFAGTNVIQARAPSSQPVCTAVVIRTGFYTAKGDLVRSILFPSPVGFGFYEDAIKFIGILAILALIGDVYSTWLFLSRGDNIKKAILRVLDLITVVVPPSLPAAMTVGTVYSQSRLKKDHIFCISPGRINVAGKIKVCCFDKTGTLTEDGLHFHAVLSADTMTEKIFQKPSIELGQSSLLLHALATCHSISYVDKEMIGDPLDIKMFSSTGWEYEDSSENEKLEYPTVKPPLGGLKGLKISIVRNFPFSSDLQRQSVIVKNDLQEHPFIFLKGAPEMVASKCTSVPVNFTTELEKLTRRGYRVLALAGREIKQSMDEIQKIERDDCENNLNLLGLLVMQNQLKDASAPTLAELAAASIRTVMVTGDNLLTAIAVARDCELIPTTCPVMKVSVSGSPPQIQFTPETPQSGQPEQVPLQDQTIERTPLENGMSKNNWRLAVTGKYWQLLRDNFPEELPYIVQRGAIFARMSPDQKAQLIEELQKIDYQVIMCGDGANDCAALKLANVGVSLSESEASVAAPFTASCGDISCIPILLRQGRAALITSFGTFKYMALYSLIQYVSVLILYTFDSNLGDMEFLWIDLGITTTVAIFMSNNDAWPILVKKRPPGSLLNPTILMSLILQVIVVVAIQAFVTVDVLNKSWYVPAKVNITSEDEDIIGMVNTAIFSVSAFQYLILSFVFSQGPPYRTRIWKNLPFLFCLVSLTIMTAIICIWPSLEITRAFELAIYNKDWGEENIVSESEAVPIFYRVSLMFLVAIHFVIAYAIEELISTSKLVHKLLNIIRRKKLPKSKFKRLEIEIQTRNSWISSSTI</sequence>
<dbReference type="SUPFAM" id="SSF81660">
    <property type="entry name" value="Metal cation-transporting ATPase, ATP-binding domain N"/>
    <property type="match status" value="1"/>
</dbReference>
<feature type="transmembrane region" description="Helical" evidence="13">
    <location>
        <begin position="934"/>
        <end position="957"/>
    </location>
</feature>
<dbReference type="SMART" id="SM00831">
    <property type="entry name" value="Cation_ATPase_N"/>
    <property type="match status" value="1"/>
</dbReference>
<evidence type="ECO:0000256" key="2">
    <source>
        <dbReference type="ARBA" id="ARBA00006000"/>
    </source>
</evidence>
<dbReference type="Pfam" id="PF00122">
    <property type="entry name" value="E1-E2_ATPase"/>
    <property type="match status" value="1"/>
</dbReference>
<feature type="transmembrane region" description="Helical" evidence="13">
    <location>
        <begin position="28"/>
        <end position="47"/>
    </location>
</feature>
<evidence type="ECO:0000256" key="9">
    <source>
        <dbReference type="ARBA" id="ARBA00022967"/>
    </source>
</evidence>
<evidence type="ECO:0000313" key="15">
    <source>
        <dbReference type="EMBL" id="CAG5087082.1"/>
    </source>
</evidence>
<keyword evidence="10 13" id="KW-1133">Transmembrane helix</keyword>
<comment type="catalytic activity">
    <reaction evidence="12 13">
        <text>ATP + H2O = ADP + phosphate + H(+)</text>
        <dbReference type="Rhea" id="RHEA:13065"/>
        <dbReference type="ChEBI" id="CHEBI:15377"/>
        <dbReference type="ChEBI" id="CHEBI:15378"/>
        <dbReference type="ChEBI" id="CHEBI:30616"/>
        <dbReference type="ChEBI" id="CHEBI:43474"/>
        <dbReference type="ChEBI" id="CHEBI:456216"/>
    </reaction>
</comment>
<feature type="transmembrane region" description="Helical" evidence="13">
    <location>
        <begin position="380"/>
        <end position="400"/>
    </location>
</feature>
<evidence type="ECO:0000256" key="1">
    <source>
        <dbReference type="ARBA" id="ARBA00004141"/>
    </source>
</evidence>
<dbReference type="SUPFAM" id="SSF56784">
    <property type="entry name" value="HAD-like"/>
    <property type="match status" value="1"/>
</dbReference>
<dbReference type="Pfam" id="PF13246">
    <property type="entry name" value="Cation_ATPase"/>
    <property type="match status" value="1"/>
</dbReference>
<evidence type="ECO:0000256" key="10">
    <source>
        <dbReference type="ARBA" id="ARBA00022989"/>
    </source>
</evidence>
<dbReference type="Proteomes" id="UP001158576">
    <property type="component" value="Chromosome PAR"/>
</dbReference>
<keyword evidence="4 13" id="KW-0812">Transmembrane</keyword>
<name>A0ABN7RYU7_OIKDI</name>
<evidence type="ECO:0000259" key="14">
    <source>
        <dbReference type="SMART" id="SM00831"/>
    </source>
</evidence>
<dbReference type="SUPFAM" id="SSF81653">
    <property type="entry name" value="Calcium ATPase, transduction domain A"/>
    <property type="match status" value="1"/>
</dbReference>
<dbReference type="SFLD" id="SFLDS00003">
    <property type="entry name" value="Haloacid_Dehalogenase"/>
    <property type="match status" value="1"/>
</dbReference>
<dbReference type="EMBL" id="OU015568">
    <property type="protein sequence ID" value="CAG5087082.1"/>
    <property type="molecule type" value="Genomic_DNA"/>
</dbReference>
<dbReference type="InterPro" id="IPR059000">
    <property type="entry name" value="ATPase_P-type_domA"/>
</dbReference>
<dbReference type="SFLD" id="SFLDF00027">
    <property type="entry name" value="p-type_atpase"/>
    <property type="match status" value="1"/>
</dbReference>
<dbReference type="PANTHER" id="PTHR45630:SF8">
    <property type="entry name" value="CATION-TRANSPORTING ATPASE"/>
    <property type="match status" value="1"/>
</dbReference>
<dbReference type="PROSITE" id="PS00154">
    <property type="entry name" value="ATPASE_E1_E2"/>
    <property type="match status" value="1"/>
</dbReference>
<evidence type="ECO:0000256" key="12">
    <source>
        <dbReference type="ARBA" id="ARBA00049360"/>
    </source>
</evidence>
<dbReference type="InterPro" id="IPR023298">
    <property type="entry name" value="ATPase_P-typ_TM_dom_sf"/>
</dbReference>
<dbReference type="InterPro" id="IPR044492">
    <property type="entry name" value="P_typ_ATPase_HD_dom"/>
</dbReference>
<organism evidence="15 16">
    <name type="scientific">Oikopleura dioica</name>
    <name type="common">Tunicate</name>
    <dbReference type="NCBI Taxonomy" id="34765"/>
    <lineage>
        <taxon>Eukaryota</taxon>
        <taxon>Metazoa</taxon>
        <taxon>Chordata</taxon>
        <taxon>Tunicata</taxon>
        <taxon>Appendicularia</taxon>
        <taxon>Copelata</taxon>
        <taxon>Oikopleuridae</taxon>
        <taxon>Oikopleura</taxon>
    </lineage>
</organism>
<gene>
    <name evidence="15" type="ORF">OKIOD_LOCUS3010</name>
</gene>
<protein>
    <recommendedName>
        <fullName evidence="13">Cation-transporting ATPase</fullName>
        <ecNumber evidence="13">7.2.2.-</ecNumber>
    </recommendedName>
</protein>
<evidence type="ECO:0000256" key="11">
    <source>
        <dbReference type="ARBA" id="ARBA00023136"/>
    </source>
</evidence>
<dbReference type="InterPro" id="IPR047819">
    <property type="entry name" value="P5A-ATPase_N"/>
</dbReference>
<keyword evidence="8 13" id="KW-0460">Magnesium</keyword>
<dbReference type="Gene3D" id="2.70.150.10">
    <property type="entry name" value="Calcium-transporting ATPase, cytoplasmic transduction domain A"/>
    <property type="match status" value="1"/>
</dbReference>
<keyword evidence="9 13" id="KW-1278">Translocase</keyword>
<evidence type="ECO:0000256" key="4">
    <source>
        <dbReference type="ARBA" id="ARBA00022692"/>
    </source>
</evidence>
<keyword evidence="16" id="KW-1185">Reference proteome</keyword>
<dbReference type="InterPro" id="IPR023299">
    <property type="entry name" value="ATPase_P-typ_cyto_dom_N"/>
</dbReference>
<feature type="transmembrane region" description="Helical" evidence="13">
    <location>
        <begin position="180"/>
        <end position="202"/>
    </location>
</feature>
<dbReference type="InterPro" id="IPR004014">
    <property type="entry name" value="ATPase_P-typ_cation-transptr_N"/>
</dbReference>
<dbReference type="InterPro" id="IPR023214">
    <property type="entry name" value="HAD_sf"/>
</dbReference>
<reference evidence="15 16" key="1">
    <citation type="submission" date="2021-04" db="EMBL/GenBank/DDBJ databases">
        <authorList>
            <person name="Bliznina A."/>
        </authorList>
    </citation>
    <scope>NUCLEOTIDE SEQUENCE [LARGE SCALE GENOMIC DNA]</scope>
</reference>
<evidence type="ECO:0000313" key="16">
    <source>
        <dbReference type="Proteomes" id="UP001158576"/>
    </source>
</evidence>
<feature type="transmembrane region" description="Helical" evidence="13">
    <location>
        <begin position="981"/>
        <end position="1005"/>
    </location>
</feature>
<evidence type="ECO:0000256" key="3">
    <source>
        <dbReference type="ARBA" id="ARBA00022553"/>
    </source>
</evidence>
<keyword evidence="5 13" id="KW-0479">Metal-binding</keyword>
<dbReference type="SUPFAM" id="SSF81665">
    <property type="entry name" value="Calcium ATPase, transmembrane domain M"/>
    <property type="match status" value="1"/>
</dbReference>
<dbReference type="NCBIfam" id="TIGR01657">
    <property type="entry name" value="P-ATPase-V"/>
    <property type="match status" value="1"/>
</dbReference>
<keyword evidence="11 13" id="KW-0472">Membrane</keyword>
<keyword evidence="7 13" id="KW-0067">ATP-binding</keyword>
<dbReference type="Gene3D" id="3.40.1110.10">
    <property type="entry name" value="Calcium-transporting ATPase, cytoplasmic domain N"/>
    <property type="match status" value="1"/>
</dbReference>
<dbReference type="Pfam" id="PF12409">
    <property type="entry name" value="P5-ATPase"/>
    <property type="match status" value="1"/>
</dbReference>
<dbReference type="SFLD" id="SFLDG00002">
    <property type="entry name" value="C1.7:_P-type_atpase_like"/>
    <property type="match status" value="1"/>
</dbReference>
<feature type="transmembrane region" description="Helical" evidence="13">
    <location>
        <begin position="872"/>
        <end position="890"/>
    </location>
</feature>
<dbReference type="NCBIfam" id="TIGR01494">
    <property type="entry name" value="ATPase_P-type"/>
    <property type="match status" value="2"/>
</dbReference>
<dbReference type="Pfam" id="PF00690">
    <property type="entry name" value="Cation_ATPase_N"/>
    <property type="match status" value="1"/>
</dbReference>
<comment type="similarity">
    <text evidence="2 13">Belongs to the cation transport ATPase (P-type) (TC 3.A.3) family. Type V subfamily.</text>
</comment>
<feature type="domain" description="Cation-transporting P-type ATPase N-terminal" evidence="14">
    <location>
        <begin position="139"/>
        <end position="208"/>
    </location>
</feature>
<dbReference type="InterPro" id="IPR018303">
    <property type="entry name" value="ATPase_P-typ_P_site"/>
</dbReference>
<feature type="transmembrane region" description="Helical" evidence="13">
    <location>
        <begin position="1017"/>
        <end position="1040"/>
    </location>
</feature>
<feature type="transmembrane region" description="Helical" evidence="13">
    <location>
        <begin position="1069"/>
        <end position="1089"/>
    </location>
</feature>
<dbReference type="Gene3D" id="3.40.50.1000">
    <property type="entry name" value="HAD superfamily/HAD-like"/>
    <property type="match status" value="1"/>
</dbReference>
<feature type="transmembrane region" description="Helical" evidence="13">
    <location>
        <begin position="902"/>
        <end position="922"/>
    </location>
</feature>
<proteinExistence type="inferred from homology"/>
<comment type="subcellular location">
    <subcellularLocation>
        <location evidence="1 13">Membrane</location>
        <topology evidence="1 13">Multi-pass membrane protein</topology>
    </subcellularLocation>
</comment>
<dbReference type="InterPro" id="IPR036412">
    <property type="entry name" value="HAD-like_sf"/>
</dbReference>
<dbReference type="PRINTS" id="PR00119">
    <property type="entry name" value="CATATPASE"/>
</dbReference>
<feature type="transmembrane region" description="Helical" evidence="13">
    <location>
        <begin position="208"/>
        <end position="228"/>
    </location>
</feature>
<feature type="transmembrane region" description="Helical" evidence="13">
    <location>
        <begin position="412"/>
        <end position="435"/>
    </location>
</feature>
<accession>A0ABN7RYU7</accession>
<evidence type="ECO:0000256" key="5">
    <source>
        <dbReference type="ARBA" id="ARBA00022723"/>
    </source>
</evidence>
<dbReference type="InterPro" id="IPR008250">
    <property type="entry name" value="ATPase_P-typ_transduc_dom_A_sf"/>
</dbReference>
<evidence type="ECO:0000256" key="13">
    <source>
        <dbReference type="RuleBase" id="RU362082"/>
    </source>
</evidence>
<dbReference type="PANTHER" id="PTHR45630">
    <property type="entry name" value="CATION-TRANSPORTING ATPASE-RELATED"/>
    <property type="match status" value="1"/>
</dbReference>
<dbReference type="InterPro" id="IPR006544">
    <property type="entry name" value="P-type_TPase_V"/>
</dbReference>
<evidence type="ECO:0000256" key="8">
    <source>
        <dbReference type="ARBA" id="ARBA00022842"/>
    </source>
</evidence>
<dbReference type="PROSITE" id="PS01229">
    <property type="entry name" value="COF_2"/>
    <property type="match status" value="1"/>
</dbReference>
<dbReference type="EC" id="7.2.2.-" evidence="13"/>
<evidence type="ECO:0000256" key="7">
    <source>
        <dbReference type="ARBA" id="ARBA00022840"/>
    </source>
</evidence>
<dbReference type="InterPro" id="IPR001757">
    <property type="entry name" value="P_typ_ATPase"/>
</dbReference>
<keyword evidence="3" id="KW-0597">Phosphoprotein</keyword>